<organism evidence="1 2">
    <name type="scientific">Terriglobus roseus</name>
    <dbReference type="NCBI Taxonomy" id="392734"/>
    <lineage>
        <taxon>Bacteria</taxon>
        <taxon>Pseudomonadati</taxon>
        <taxon>Acidobacteriota</taxon>
        <taxon>Terriglobia</taxon>
        <taxon>Terriglobales</taxon>
        <taxon>Acidobacteriaceae</taxon>
        <taxon>Terriglobus</taxon>
    </lineage>
</organism>
<proteinExistence type="predicted"/>
<name>A0A1H4TAY3_9BACT</name>
<dbReference type="Pfam" id="PF12543">
    <property type="entry name" value="DUF3738"/>
    <property type="match status" value="1"/>
</dbReference>
<sequence length="336" mass="35096">MSLVEPDFPRDADVSSLLRFTPSLCILAAASACAQTAPAPAAPSFETASVRPSKPGAAQHTNVPLDSGNIYGTIDADDARSAAGGLLIASHQPLWRFISFAYKLSGTQELALRFNFFSGTPKSGAPFWVTGSFDAAPEFFDVTARAPADTSIDQMRRMMQTLLAERFHLVTHTTTADAPVFALVLVSPGVLGPDLLPSSDKCEARGPDGTPAAGAAHGAVVNIPGACGVIAHVASTEPGQHYGGHAVSLSLLATSLPTMTGMAAMPRPVVDQTGLNGLYDFTLSWVHDASGQNDAVGDNSANILDALKKQLGLRLKPAKAPISFLVVEHVERPSEN</sequence>
<evidence type="ECO:0000313" key="1">
    <source>
        <dbReference type="EMBL" id="SEC53683.1"/>
    </source>
</evidence>
<dbReference type="NCBIfam" id="TIGR03435">
    <property type="entry name" value="Soli_TIGR03435"/>
    <property type="match status" value="1"/>
</dbReference>
<dbReference type="Proteomes" id="UP000182409">
    <property type="component" value="Unassembled WGS sequence"/>
</dbReference>
<dbReference type="EMBL" id="FNSD01000001">
    <property type="protein sequence ID" value="SEC53683.1"/>
    <property type="molecule type" value="Genomic_DNA"/>
</dbReference>
<evidence type="ECO:0000313" key="2">
    <source>
        <dbReference type="Proteomes" id="UP000182409"/>
    </source>
</evidence>
<dbReference type="InterPro" id="IPR017801">
    <property type="entry name" value="DUF3738"/>
</dbReference>
<reference evidence="1 2" key="1">
    <citation type="submission" date="2016-10" db="EMBL/GenBank/DDBJ databases">
        <authorList>
            <person name="de Groot N.N."/>
        </authorList>
    </citation>
    <scope>NUCLEOTIDE SEQUENCE [LARGE SCALE GENOMIC DNA]</scope>
    <source>
        <strain evidence="1 2">AB35.6</strain>
    </source>
</reference>
<protein>
    <submittedName>
        <fullName evidence="1">Soil-associated protein, TIGR03435 family</fullName>
    </submittedName>
</protein>
<gene>
    <name evidence="1" type="ORF">SAMN05443244_3703</name>
</gene>
<dbReference type="AlphaFoldDB" id="A0A1H4TAY3"/>
<accession>A0A1H4TAY3</accession>
<dbReference type="RefSeq" id="WP_170835081.1">
    <property type="nucleotide sequence ID" value="NZ_FNSD01000001.1"/>
</dbReference>